<accession>A0AAD6VID3</accession>
<dbReference type="AlphaFoldDB" id="A0AAD6VID3"/>
<evidence type="ECO:0000313" key="2">
    <source>
        <dbReference type="Proteomes" id="UP001219525"/>
    </source>
</evidence>
<gene>
    <name evidence="1" type="ORF">GGX14DRAFT_619652</name>
</gene>
<comment type="caution">
    <text evidence="1">The sequence shown here is derived from an EMBL/GenBank/DDBJ whole genome shotgun (WGS) entry which is preliminary data.</text>
</comment>
<organism evidence="1 2">
    <name type="scientific">Mycena pura</name>
    <dbReference type="NCBI Taxonomy" id="153505"/>
    <lineage>
        <taxon>Eukaryota</taxon>
        <taxon>Fungi</taxon>
        <taxon>Dikarya</taxon>
        <taxon>Basidiomycota</taxon>
        <taxon>Agaricomycotina</taxon>
        <taxon>Agaricomycetes</taxon>
        <taxon>Agaricomycetidae</taxon>
        <taxon>Agaricales</taxon>
        <taxon>Marasmiineae</taxon>
        <taxon>Mycenaceae</taxon>
        <taxon>Mycena</taxon>
    </lineage>
</organism>
<dbReference type="EMBL" id="JARJCW010000022">
    <property type="protein sequence ID" value="KAJ7212969.1"/>
    <property type="molecule type" value="Genomic_DNA"/>
</dbReference>
<protein>
    <submittedName>
        <fullName evidence="1">Uncharacterized protein</fullName>
    </submittedName>
</protein>
<sequence length="265" mass="29871">MHLLRVAIRTLSRPSHRRFPLIFHRHFESETPVTGNAPPFAQTFRDNAHRAVQQDLIDSMNNSHRAMRKDLTAAHERQMLALQQELKSSWSEVTQARVDLVKNVSEHLLKIELLKMDLHKIRNEFNLRSAIEVVAYTLDERHKSLNLVNPAKGSGVQKVIDAVVRGGFDDRGSTFEKSKAIVIKARGGIKPAEVHDALRTLYSELSKDHHPGSSQILAVRHGKQTVPEAIAALSIVHFAQHAYGSNLDATYYNSNNKPQFTLSDL</sequence>
<proteinExistence type="predicted"/>
<evidence type="ECO:0000313" key="1">
    <source>
        <dbReference type="EMBL" id="KAJ7212969.1"/>
    </source>
</evidence>
<reference evidence="1" key="1">
    <citation type="submission" date="2023-03" db="EMBL/GenBank/DDBJ databases">
        <title>Massive genome expansion in bonnet fungi (Mycena s.s.) driven by repeated elements and novel gene families across ecological guilds.</title>
        <authorList>
            <consortium name="Lawrence Berkeley National Laboratory"/>
            <person name="Harder C.B."/>
            <person name="Miyauchi S."/>
            <person name="Viragh M."/>
            <person name="Kuo A."/>
            <person name="Thoen E."/>
            <person name="Andreopoulos B."/>
            <person name="Lu D."/>
            <person name="Skrede I."/>
            <person name="Drula E."/>
            <person name="Henrissat B."/>
            <person name="Morin E."/>
            <person name="Kohler A."/>
            <person name="Barry K."/>
            <person name="LaButti K."/>
            <person name="Morin E."/>
            <person name="Salamov A."/>
            <person name="Lipzen A."/>
            <person name="Mereny Z."/>
            <person name="Hegedus B."/>
            <person name="Baldrian P."/>
            <person name="Stursova M."/>
            <person name="Weitz H."/>
            <person name="Taylor A."/>
            <person name="Grigoriev I.V."/>
            <person name="Nagy L.G."/>
            <person name="Martin F."/>
            <person name="Kauserud H."/>
        </authorList>
    </citation>
    <scope>NUCLEOTIDE SEQUENCE</scope>
    <source>
        <strain evidence="1">9144</strain>
    </source>
</reference>
<name>A0AAD6VID3_9AGAR</name>
<dbReference type="Proteomes" id="UP001219525">
    <property type="component" value="Unassembled WGS sequence"/>
</dbReference>
<keyword evidence="2" id="KW-1185">Reference proteome</keyword>